<dbReference type="InterPro" id="IPR004089">
    <property type="entry name" value="MCPsignal_dom"/>
</dbReference>
<feature type="domain" description="Methyl-accepting transducer" evidence="12">
    <location>
        <begin position="378"/>
        <end position="615"/>
    </location>
</feature>
<dbReference type="AlphaFoldDB" id="A0A3S8RS92"/>
<evidence type="ECO:0000256" key="4">
    <source>
        <dbReference type="ARBA" id="ARBA00022500"/>
    </source>
</evidence>
<dbReference type="SMART" id="SM00304">
    <property type="entry name" value="HAMP"/>
    <property type="match status" value="1"/>
</dbReference>
<dbReference type="Gene3D" id="1.10.287.950">
    <property type="entry name" value="Methyl-accepting chemotaxis protein"/>
    <property type="match status" value="1"/>
</dbReference>
<dbReference type="InterPro" id="IPR033479">
    <property type="entry name" value="dCache_1"/>
</dbReference>
<protein>
    <submittedName>
        <fullName evidence="14">Methyl-accepting chemotaxis protein</fullName>
    </submittedName>
</protein>
<evidence type="ECO:0000256" key="6">
    <source>
        <dbReference type="ARBA" id="ARBA00022989"/>
    </source>
</evidence>
<evidence type="ECO:0000313" key="14">
    <source>
        <dbReference type="EMBL" id="AZK45935.1"/>
    </source>
</evidence>
<dbReference type="RefSeq" id="WP_125082028.1">
    <property type="nucleotide sequence ID" value="NZ_CP034248.1"/>
</dbReference>
<dbReference type="CDD" id="cd18773">
    <property type="entry name" value="PDC1_HK_sensor"/>
    <property type="match status" value="1"/>
</dbReference>
<feature type="transmembrane region" description="Helical" evidence="11">
    <location>
        <begin position="283"/>
        <end position="306"/>
    </location>
</feature>
<dbReference type="PROSITE" id="PS50885">
    <property type="entry name" value="HAMP"/>
    <property type="match status" value="1"/>
</dbReference>
<dbReference type="Proteomes" id="UP000273145">
    <property type="component" value="Chromosome"/>
</dbReference>
<evidence type="ECO:0000256" key="2">
    <source>
        <dbReference type="ARBA" id="ARBA00022475"/>
    </source>
</evidence>
<name>A0A3S8RS92_9BACL</name>
<dbReference type="PROSITE" id="PS50111">
    <property type="entry name" value="CHEMOTAXIS_TRANSDUC_2"/>
    <property type="match status" value="1"/>
</dbReference>
<dbReference type="GO" id="GO:0006935">
    <property type="term" value="P:chemotaxis"/>
    <property type="evidence" value="ECO:0007669"/>
    <property type="project" value="UniProtKB-KW"/>
</dbReference>
<dbReference type="Gene3D" id="3.30.450.20">
    <property type="entry name" value="PAS domain"/>
    <property type="match status" value="2"/>
</dbReference>
<keyword evidence="5 11" id="KW-0812">Transmembrane</keyword>
<proteinExistence type="inferred from homology"/>
<keyword evidence="6 11" id="KW-1133">Transmembrane helix</keyword>
<organism evidence="14 15">
    <name type="scientific">Paenibacillus lentus</name>
    <dbReference type="NCBI Taxonomy" id="1338368"/>
    <lineage>
        <taxon>Bacteria</taxon>
        <taxon>Bacillati</taxon>
        <taxon>Bacillota</taxon>
        <taxon>Bacilli</taxon>
        <taxon>Bacillales</taxon>
        <taxon>Paenibacillaceae</taxon>
        <taxon>Paenibacillus</taxon>
    </lineage>
</organism>
<dbReference type="Gene3D" id="6.10.340.10">
    <property type="match status" value="1"/>
</dbReference>
<evidence type="ECO:0000256" key="5">
    <source>
        <dbReference type="ARBA" id="ARBA00022692"/>
    </source>
</evidence>
<evidence type="ECO:0000256" key="10">
    <source>
        <dbReference type="PROSITE-ProRule" id="PRU00284"/>
    </source>
</evidence>
<accession>A0A3S8RS92</accession>
<evidence type="ECO:0000259" key="13">
    <source>
        <dbReference type="PROSITE" id="PS50885"/>
    </source>
</evidence>
<dbReference type="Pfam" id="PF00672">
    <property type="entry name" value="HAMP"/>
    <property type="match status" value="1"/>
</dbReference>
<dbReference type="SMART" id="SM00283">
    <property type="entry name" value="MA"/>
    <property type="match status" value="1"/>
</dbReference>
<dbReference type="SUPFAM" id="SSF103190">
    <property type="entry name" value="Sensory domain-like"/>
    <property type="match status" value="1"/>
</dbReference>
<dbReference type="PANTHER" id="PTHR32089:SF114">
    <property type="entry name" value="METHYL-ACCEPTING CHEMOTAXIS PROTEIN MCPB"/>
    <property type="match status" value="1"/>
</dbReference>
<evidence type="ECO:0000256" key="11">
    <source>
        <dbReference type="SAM" id="Phobius"/>
    </source>
</evidence>
<dbReference type="OrthoDB" id="243053at2"/>
<evidence type="ECO:0000259" key="12">
    <source>
        <dbReference type="PROSITE" id="PS50111"/>
    </source>
</evidence>
<comment type="subcellular location">
    <subcellularLocation>
        <location evidence="1">Cell membrane</location>
        <topology evidence="1">Multi-pass membrane protein</topology>
    </subcellularLocation>
</comment>
<feature type="transmembrane region" description="Helical" evidence="11">
    <location>
        <begin position="21"/>
        <end position="41"/>
    </location>
</feature>
<dbReference type="InterPro" id="IPR003660">
    <property type="entry name" value="HAMP_dom"/>
</dbReference>
<dbReference type="PANTHER" id="PTHR32089">
    <property type="entry name" value="METHYL-ACCEPTING CHEMOTAXIS PROTEIN MCPB"/>
    <property type="match status" value="1"/>
</dbReference>
<dbReference type="InterPro" id="IPR029151">
    <property type="entry name" value="Sensor-like_sf"/>
</dbReference>
<dbReference type="GO" id="GO:0005886">
    <property type="term" value="C:plasma membrane"/>
    <property type="evidence" value="ECO:0007669"/>
    <property type="project" value="UniProtKB-SubCell"/>
</dbReference>
<gene>
    <name evidence="14" type="ORF">EIM92_06725</name>
</gene>
<sequence length="665" mass="73008">MRKIWLKTRKIFEFRTLRNRLLLVFTIMLIIPNLVITVSSLTSAKYQMEDKIGNAAKTSVVLMNEALNASIGAQVENVEQLVMQMNSKQIDEKSPEVQAMLELFMEKHPGLELLTVGNNNKAFLKAPDPGPHEYDPTGREWYKRALANPAQTIIIDPFQSSTSGNHNLYISRALPDGQGAMTVSFNMNNINEFTRNVEIGSEGFVYIFDRSSKITYHPQYEPGEDAVGEHIPLIQAMDSGFIDYKNEITGKPQRAYVHTNDLTGLKIVGVLEMSEFDKAIVPIIQTSVIVLGIALLVSGIVLFLIIRSVTRPIEQLNRSAKRVGEGYLNEEVQIKRKDEVGQLAANYNEMVASIRGMVMDVAEVSSQLTASSEELMAGTEQNAKTVEHVVDLVQTSSEGAEKQATVSLESANTMEEMSQGIYKIAEASGTIVESSSKTVEDVHYGSEKVEQVSLQMEEIRRSTEQSAELMNRMNELSAHIAGMSTAISDIAVQTNLLALNAAIEAARAGEEGRGFSVVAGEVRKLAEQSRTTAEQISEDVVQMTSLAEQVYAAINVEVAANVERGITVTAEAQNAFQQIQNSTQQITEQIHDVSAITQQMSASAEEITNSVKHIAQTSQESLDSFQSVTAATQEQLASMEEISSAADGLARMAADMQSKIEHFKV</sequence>
<evidence type="ECO:0000256" key="1">
    <source>
        <dbReference type="ARBA" id="ARBA00004651"/>
    </source>
</evidence>
<dbReference type="Pfam" id="PF02743">
    <property type="entry name" value="dCache_1"/>
    <property type="match status" value="1"/>
</dbReference>
<comment type="similarity">
    <text evidence="9">Belongs to the methyl-accepting chemotaxis (MCP) protein family.</text>
</comment>
<dbReference type="CDD" id="cd06225">
    <property type="entry name" value="HAMP"/>
    <property type="match status" value="1"/>
</dbReference>
<keyword evidence="7 11" id="KW-0472">Membrane</keyword>
<evidence type="ECO:0000256" key="9">
    <source>
        <dbReference type="ARBA" id="ARBA00029447"/>
    </source>
</evidence>
<keyword evidence="3" id="KW-0488">Methylation</keyword>
<feature type="domain" description="HAMP" evidence="13">
    <location>
        <begin position="307"/>
        <end position="359"/>
    </location>
</feature>
<keyword evidence="2" id="KW-1003">Cell membrane</keyword>
<dbReference type="EMBL" id="CP034248">
    <property type="protein sequence ID" value="AZK45935.1"/>
    <property type="molecule type" value="Genomic_DNA"/>
</dbReference>
<keyword evidence="8 10" id="KW-0807">Transducer</keyword>
<evidence type="ECO:0000256" key="3">
    <source>
        <dbReference type="ARBA" id="ARBA00022481"/>
    </source>
</evidence>
<keyword evidence="4" id="KW-0145">Chemotaxis</keyword>
<evidence type="ECO:0000256" key="8">
    <source>
        <dbReference type="ARBA" id="ARBA00023224"/>
    </source>
</evidence>
<dbReference type="GO" id="GO:0007165">
    <property type="term" value="P:signal transduction"/>
    <property type="evidence" value="ECO:0007669"/>
    <property type="project" value="UniProtKB-KW"/>
</dbReference>
<reference evidence="14 15" key="1">
    <citation type="submission" date="2018-11" db="EMBL/GenBank/DDBJ databases">
        <title>Genome sequencing of Paenibacillus lentus DSM25539(T).</title>
        <authorList>
            <person name="Kook J.-K."/>
            <person name="Park S.-N."/>
            <person name="Lim Y.K."/>
        </authorList>
    </citation>
    <scope>NUCLEOTIDE SEQUENCE [LARGE SCALE GENOMIC DNA]</scope>
    <source>
        <strain evidence="14 15">DSM 25539</strain>
    </source>
</reference>
<dbReference type="KEGG" id="plen:EIM92_06725"/>
<dbReference type="Pfam" id="PF00015">
    <property type="entry name" value="MCPsignal"/>
    <property type="match status" value="1"/>
</dbReference>
<evidence type="ECO:0000313" key="15">
    <source>
        <dbReference type="Proteomes" id="UP000273145"/>
    </source>
</evidence>
<keyword evidence="15" id="KW-1185">Reference proteome</keyword>
<dbReference type="SUPFAM" id="SSF58104">
    <property type="entry name" value="Methyl-accepting chemotaxis protein (MCP) signaling domain"/>
    <property type="match status" value="1"/>
</dbReference>
<evidence type="ECO:0000256" key="7">
    <source>
        <dbReference type="ARBA" id="ARBA00023136"/>
    </source>
</evidence>